<keyword evidence="4" id="KW-1185">Reference proteome</keyword>
<evidence type="ECO:0000256" key="2">
    <source>
        <dbReference type="SAM" id="SignalP"/>
    </source>
</evidence>
<dbReference type="RefSeq" id="WP_193428728.1">
    <property type="nucleotide sequence ID" value="NZ_CBCSIP010000264.1"/>
</dbReference>
<feature type="compositionally biased region" description="Basic and acidic residues" evidence="1">
    <location>
        <begin position="55"/>
        <end position="72"/>
    </location>
</feature>
<organism evidence="3 4">
    <name type="scientific">Corallococcus soli</name>
    <dbReference type="NCBI Taxonomy" id="2710757"/>
    <lineage>
        <taxon>Bacteria</taxon>
        <taxon>Pseudomonadati</taxon>
        <taxon>Myxococcota</taxon>
        <taxon>Myxococcia</taxon>
        <taxon>Myxococcales</taxon>
        <taxon>Cystobacterineae</taxon>
        <taxon>Myxococcaceae</taxon>
        <taxon>Corallococcus</taxon>
    </lineage>
</organism>
<sequence length="121" mass="13526">MRALSASLVVACLALPSLVHASSLRCENKLVSEGASTDDALIKCGEPMSKRTRTEYVSDRYRQRSPTEERTVEVGTTSTVEEWTYNFGPHRLMQVAIFRDGRLVDVRSGSYGTELPEKTDR</sequence>
<evidence type="ECO:0000313" key="3">
    <source>
        <dbReference type="EMBL" id="MBE4751526.1"/>
    </source>
</evidence>
<feature type="signal peptide" evidence="2">
    <location>
        <begin position="1"/>
        <end position="21"/>
    </location>
</feature>
<dbReference type="EMBL" id="JAAIYO010000008">
    <property type="protein sequence ID" value="MBE4751526.1"/>
    <property type="molecule type" value="Genomic_DNA"/>
</dbReference>
<gene>
    <name evidence="3" type="ORF">G4177_25465</name>
</gene>
<reference evidence="3 4" key="1">
    <citation type="submission" date="2020-02" db="EMBL/GenBank/DDBJ databases">
        <authorList>
            <person name="Babadi Z.K."/>
            <person name="Risdian C."/>
            <person name="Ebrahimipour G.H."/>
            <person name="Wink J."/>
        </authorList>
    </citation>
    <scope>NUCLEOTIDE SEQUENCE [LARGE SCALE GENOMIC DNA]</scope>
    <source>
        <strain evidence="3 4">ZKHCc1 1396</strain>
    </source>
</reference>
<accession>A0ABR9PUC8</accession>
<comment type="caution">
    <text evidence="3">The sequence shown here is derived from an EMBL/GenBank/DDBJ whole genome shotgun (WGS) entry which is preliminary data.</text>
</comment>
<dbReference type="InterPro" id="IPR021268">
    <property type="entry name" value="DUF2845"/>
</dbReference>
<feature type="region of interest" description="Disordered" evidence="1">
    <location>
        <begin position="55"/>
        <end position="75"/>
    </location>
</feature>
<proteinExistence type="predicted"/>
<evidence type="ECO:0000256" key="1">
    <source>
        <dbReference type="SAM" id="MobiDB-lite"/>
    </source>
</evidence>
<evidence type="ECO:0000313" key="4">
    <source>
        <dbReference type="Proteomes" id="UP001516472"/>
    </source>
</evidence>
<dbReference type="Pfam" id="PF11006">
    <property type="entry name" value="DUF2845"/>
    <property type="match status" value="1"/>
</dbReference>
<feature type="chain" id="PRO_5046462721" evidence="2">
    <location>
        <begin position="22"/>
        <end position="121"/>
    </location>
</feature>
<protein>
    <submittedName>
        <fullName evidence="3">DUF2845 domain-containing protein</fullName>
    </submittedName>
</protein>
<name>A0ABR9PUC8_9BACT</name>
<keyword evidence="2" id="KW-0732">Signal</keyword>
<dbReference type="Proteomes" id="UP001516472">
    <property type="component" value="Unassembled WGS sequence"/>
</dbReference>